<evidence type="ECO:0000313" key="1">
    <source>
        <dbReference type="EMBL" id="TQD77441.1"/>
    </source>
</evidence>
<reference evidence="1 2" key="1">
    <citation type="journal article" date="2019" name="G3 (Bethesda)">
        <title>Sequencing of a Wild Apple (Malus baccata) Genome Unravels the Differences Between Cultivated and Wild Apple Species Regarding Disease Resistance and Cold Tolerance.</title>
        <authorList>
            <person name="Chen X."/>
        </authorList>
    </citation>
    <scope>NUCLEOTIDE SEQUENCE [LARGE SCALE GENOMIC DNA]</scope>
    <source>
        <strain evidence="2">cv. Shandingzi</strain>
        <tissue evidence="1">Leaves</tissue>
    </source>
</reference>
<gene>
    <name evidence="1" type="ORF">C1H46_037022</name>
</gene>
<dbReference type="AlphaFoldDB" id="A0A540KTA0"/>
<accession>A0A540KTA0</accession>
<comment type="caution">
    <text evidence="1">The sequence shown here is derived from an EMBL/GenBank/DDBJ whole genome shotgun (WGS) entry which is preliminary data.</text>
</comment>
<dbReference type="Proteomes" id="UP000315295">
    <property type="component" value="Unassembled WGS sequence"/>
</dbReference>
<proteinExistence type="predicted"/>
<protein>
    <submittedName>
        <fullName evidence="1">Uncharacterized protein</fullName>
    </submittedName>
</protein>
<sequence>MNPGWDWVIQRRPCTAGFCWRPLIGRVGSRSSAAMEFGPYDWRLLVDLLFVQWCGS</sequence>
<evidence type="ECO:0000313" key="2">
    <source>
        <dbReference type="Proteomes" id="UP000315295"/>
    </source>
</evidence>
<name>A0A540KTA0_MALBA</name>
<keyword evidence="2" id="KW-1185">Reference proteome</keyword>
<dbReference type="EMBL" id="VIEB01000962">
    <property type="protein sequence ID" value="TQD77441.1"/>
    <property type="molecule type" value="Genomic_DNA"/>
</dbReference>
<organism evidence="1 2">
    <name type="scientific">Malus baccata</name>
    <name type="common">Siberian crab apple</name>
    <name type="synonym">Pyrus baccata</name>
    <dbReference type="NCBI Taxonomy" id="106549"/>
    <lineage>
        <taxon>Eukaryota</taxon>
        <taxon>Viridiplantae</taxon>
        <taxon>Streptophyta</taxon>
        <taxon>Embryophyta</taxon>
        <taxon>Tracheophyta</taxon>
        <taxon>Spermatophyta</taxon>
        <taxon>Magnoliopsida</taxon>
        <taxon>eudicotyledons</taxon>
        <taxon>Gunneridae</taxon>
        <taxon>Pentapetalae</taxon>
        <taxon>rosids</taxon>
        <taxon>fabids</taxon>
        <taxon>Rosales</taxon>
        <taxon>Rosaceae</taxon>
        <taxon>Amygdaloideae</taxon>
        <taxon>Maleae</taxon>
        <taxon>Malus</taxon>
    </lineage>
</organism>